<dbReference type="CDD" id="cd21834">
    <property type="entry name" value="Hhal-like"/>
    <property type="match status" value="1"/>
</dbReference>
<dbReference type="AlphaFoldDB" id="A0A6G7B9W1"/>
<evidence type="ECO:0000313" key="1">
    <source>
        <dbReference type="EMBL" id="QIH24200.1"/>
    </source>
</evidence>
<dbReference type="REBASE" id="394087">
    <property type="entry name" value="Lin210C1ORF5895P"/>
</dbReference>
<evidence type="ECO:0000313" key="2">
    <source>
        <dbReference type="Proteomes" id="UP000501676"/>
    </source>
</evidence>
<protein>
    <submittedName>
        <fullName evidence="1">Uncharacterized protein</fullName>
    </submittedName>
</protein>
<proteinExistence type="predicted"/>
<dbReference type="EMBL" id="CP049228">
    <property type="protein sequence ID" value="QIH24200.1"/>
    <property type="molecule type" value="Genomic_DNA"/>
</dbReference>
<organism evidence="1 2">
    <name type="scientific">Lactobacillus iners</name>
    <dbReference type="NCBI Taxonomy" id="147802"/>
    <lineage>
        <taxon>Bacteria</taxon>
        <taxon>Bacillati</taxon>
        <taxon>Bacillota</taxon>
        <taxon>Bacilli</taxon>
        <taxon>Lactobacillales</taxon>
        <taxon>Lactobacillaceae</taxon>
        <taxon>Lactobacillus</taxon>
    </lineage>
</organism>
<name>A0A6G7B9W1_9LACO</name>
<reference evidence="1 2" key="1">
    <citation type="submission" date="2020-02" db="EMBL/GenBank/DDBJ databases">
        <title>Complete genome sequences of six Lactobacillus iners strains isolated from the human vagina.</title>
        <authorList>
            <person name="France M.T."/>
            <person name="Rutt L."/>
            <person name="Narina S."/>
            <person name="Arbaugh S."/>
            <person name="Humphrys M.S."/>
            <person name="Ma B."/>
            <person name="Hayward M.R."/>
            <person name="Relman D."/>
            <person name="Kwon D.S."/>
            <person name="Ravel J."/>
        </authorList>
    </citation>
    <scope>NUCLEOTIDE SEQUENCE [LARGE SCALE GENOMIC DNA]</scope>
    <source>
        <strain evidence="1 2">C0210C1</strain>
    </source>
</reference>
<gene>
    <name evidence="1" type="ORF">G6Z83_05890</name>
</gene>
<accession>A0A6G7B9W1</accession>
<dbReference type="Proteomes" id="UP000501676">
    <property type="component" value="Chromosome"/>
</dbReference>
<sequence length="256" mass="30476">MEKWKLFELDCNAYLNKKYGNFFTHFGFSNSTISDIKYENNKKMFYIEVKMPSAQSGQFVLFPDYQNKKFVFSPNNKTKPNKSTDFIIAYMNKYFEKYAHVDSIGQNIDIDPKIFNEWITNAYKDKGVKFMITKGKDYIIFPINQYGNYFFITAKYRIKKSGSSKVPKSKQQEVLKKLTQMNINFELTDDFNIKSNNRLNKLKFQVDDSEYMFSYFKENIYHIRKLSNTRNANVIFSIELRKEQNPTDLENFVNSL</sequence>
<dbReference type="RefSeq" id="WP_164824090.1">
    <property type="nucleotide sequence ID" value="NZ_CP049228.1"/>
</dbReference>